<comment type="caution">
    <text evidence="2">The sequence shown here is derived from an EMBL/GenBank/DDBJ whole genome shotgun (WGS) entry which is preliminary data.</text>
</comment>
<dbReference type="RefSeq" id="WP_379664005.1">
    <property type="nucleotide sequence ID" value="NZ_JBHUDG010000049.1"/>
</dbReference>
<protein>
    <recommendedName>
        <fullName evidence="4">Ig-like domain-containing protein</fullName>
    </recommendedName>
</protein>
<feature type="chain" id="PRO_5046322578" description="Ig-like domain-containing protein" evidence="1">
    <location>
        <begin position="25"/>
        <end position="227"/>
    </location>
</feature>
<dbReference type="EMBL" id="JBHUDG010000049">
    <property type="protein sequence ID" value="MFD1631637.1"/>
    <property type="molecule type" value="Genomic_DNA"/>
</dbReference>
<reference evidence="3" key="1">
    <citation type="journal article" date="2019" name="Int. J. Syst. Evol. Microbiol.">
        <title>The Global Catalogue of Microorganisms (GCM) 10K type strain sequencing project: providing services to taxonomists for standard genome sequencing and annotation.</title>
        <authorList>
            <consortium name="The Broad Institute Genomics Platform"/>
            <consortium name="The Broad Institute Genome Sequencing Center for Infectious Disease"/>
            <person name="Wu L."/>
            <person name="Ma J."/>
        </authorList>
    </citation>
    <scope>NUCLEOTIDE SEQUENCE [LARGE SCALE GENOMIC DNA]</scope>
    <source>
        <strain evidence="3">CCUG 53762</strain>
    </source>
</reference>
<accession>A0ABW4II41</accession>
<feature type="signal peptide" evidence="1">
    <location>
        <begin position="1"/>
        <end position="24"/>
    </location>
</feature>
<dbReference type="Proteomes" id="UP001597118">
    <property type="component" value="Unassembled WGS sequence"/>
</dbReference>
<evidence type="ECO:0000313" key="3">
    <source>
        <dbReference type="Proteomes" id="UP001597118"/>
    </source>
</evidence>
<evidence type="ECO:0000256" key="1">
    <source>
        <dbReference type="SAM" id="SignalP"/>
    </source>
</evidence>
<evidence type="ECO:0000313" key="2">
    <source>
        <dbReference type="EMBL" id="MFD1631637.1"/>
    </source>
</evidence>
<gene>
    <name evidence="2" type="ORF">ACFSAH_17310</name>
</gene>
<organism evidence="2 3">
    <name type="scientific">Pseudopedobacter beijingensis</name>
    <dbReference type="NCBI Taxonomy" id="1207056"/>
    <lineage>
        <taxon>Bacteria</taxon>
        <taxon>Pseudomonadati</taxon>
        <taxon>Bacteroidota</taxon>
        <taxon>Sphingobacteriia</taxon>
        <taxon>Sphingobacteriales</taxon>
        <taxon>Sphingobacteriaceae</taxon>
        <taxon>Pseudopedobacter</taxon>
    </lineage>
</organism>
<evidence type="ECO:0008006" key="4">
    <source>
        <dbReference type="Google" id="ProtNLM"/>
    </source>
</evidence>
<keyword evidence="3" id="KW-1185">Reference proteome</keyword>
<keyword evidence="1" id="KW-0732">Signal</keyword>
<dbReference type="Gene3D" id="2.60.40.2700">
    <property type="match status" value="1"/>
</dbReference>
<name>A0ABW4II41_9SPHI</name>
<sequence>MKKISTTIFALSLMALLIGNTVNAATVVPKTTADVQYVCSGGTINLGTPSSPGHEWEVSYIADDTNTPAPLSITGNQISGTDLKTGYYYIVSKNSTTGCLSDAQKIPVYVLPPFSITETKKDFCIADATSTNFSATVSITDSNITNADIAFQWYSVSGTTETAITGATSSSYALTNYTTAGDYKLIVKYAYKFGTTYYCADSKNMEFKVHDKPTTPTISVGGGSSTL</sequence>
<proteinExistence type="predicted"/>